<evidence type="ECO:0000259" key="2">
    <source>
        <dbReference type="Pfam" id="PF18991"/>
    </source>
</evidence>
<dbReference type="InterPro" id="IPR025406">
    <property type="entry name" value="DUF4132"/>
</dbReference>
<dbReference type="OrthoDB" id="9763697at2"/>
<keyword evidence="5" id="KW-1185">Reference proteome</keyword>
<dbReference type="Pfam" id="PF18991">
    <property type="entry name" value="DUF5724"/>
    <property type="match status" value="1"/>
</dbReference>
<gene>
    <name evidence="4" type="ORF">SAMN05216297_103150</name>
</gene>
<dbReference type="Pfam" id="PF13569">
    <property type="entry name" value="DUF4132"/>
    <property type="match status" value="1"/>
</dbReference>
<dbReference type="Pfam" id="PF24879">
    <property type="entry name" value="DUF7737"/>
    <property type="match status" value="1"/>
</dbReference>
<reference evidence="5" key="1">
    <citation type="submission" date="2016-10" db="EMBL/GenBank/DDBJ databases">
        <authorList>
            <person name="Varghese N."/>
            <person name="Submissions S."/>
        </authorList>
    </citation>
    <scope>NUCLEOTIDE SEQUENCE [LARGE SCALE GENOMIC DNA]</scope>
    <source>
        <strain evidence="5">CGMCC 1.10370</strain>
    </source>
</reference>
<accession>A0A1I1N8Y3</accession>
<feature type="domain" description="DUF5724" evidence="2">
    <location>
        <begin position="75"/>
        <end position="1280"/>
    </location>
</feature>
<evidence type="ECO:0000313" key="4">
    <source>
        <dbReference type="EMBL" id="SFC94089.1"/>
    </source>
</evidence>
<feature type="domain" description="DUF7737" evidence="3">
    <location>
        <begin position="1584"/>
        <end position="1685"/>
    </location>
</feature>
<proteinExistence type="predicted"/>
<evidence type="ECO:0000313" key="5">
    <source>
        <dbReference type="Proteomes" id="UP000199672"/>
    </source>
</evidence>
<dbReference type="InterPro" id="IPR056639">
    <property type="entry name" value="DUF7737"/>
</dbReference>
<evidence type="ECO:0000259" key="1">
    <source>
        <dbReference type="Pfam" id="PF13569"/>
    </source>
</evidence>
<dbReference type="Proteomes" id="UP000199672">
    <property type="component" value="Unassembled WGS sequence"/>
</dbReference>
<organism evidence="4 5">
    <name type="scientific">Flavobacterium phragmitis</name>
    <dbReference type="NCBI Taxonomy" id="739143"/>
    <lineage>
        <taxon>Bacteria</taxon>
        <taxon>Pseudomonadati</taxon>
        <taxon>Bacteroidota</taxon>
        <taxon>Flavobacteriia</taxon>
        <taxon>Flavobacteriales</taxon>
        <taxon>Flavobacteriaceae</taxon>
        <taxon>Flavobacterium</taxon>
    </lineage>
</organism>
<dbReference type="InterPro" id="IPR043782">
    <property type="entry name" value="DUF5724"/>
</dbReference>
<dbReference type="STRING" id="739143.SAMN05216297_103150"/>
<dbReference type="RefSeq" id="WP_091491797.1">
    <property type="nucleotide sequence ID" value="NZ_FOMH01000003.1"/>
</dbReference>
<sequence>MTIEDLLKSKVIENPIKRFKKELEEIVNSNLVTKLFSGSKLKKEVAEFGLELLKLEDNYYSNYISLGSKQADKFTALVKENIWEDKNYYELLVFFFGEQNAVYVKEAWNRLPQKMYQTGYTRRSFRAPNNKKYLLINQVNFLRSLLSGPNKYHYQDSKTVYYDLSIEDQIRFDTEISNSGNQFMLWSSALDLKKENLYQLFEDIIFNKEPQGKVSRNIIKALLNSENKENWELVEKLLLSAQRQEGLRQVVLEALDETSIGALQYMIKVIIDNKLSRFSSVVRAIDTWTGLGWDSEKETTVRNIIDLAYGYFSNPETIPAGIRSKNNNEAYMALWVQGVLDVERTTPFLHELLEKGTLEKKCLALKFAGETNDPYIEMPLYFKALDDENLQVLAFAVPRMNMLLEANTKSKFYIENADYPDFFNKVYTLAETITVKEKVFEGKVFSWLNAKFEKDTLYSCAINLIGDHNDRLELILNQFESFSINLREKLTRQILGDYYCYSFYSFQSNVGKEKKAPTEFQRSFALKILKDRGESLVASAISTLNNLTLTADELAIFQELYKRKNSNLKKNLTSILLKQEDQNITSFVETIVEKGDMEQRMSALDIMLQLQKINKLTDKVNDWVKAYSARPKITEKETKFIEQLEPSQKKNLLSAENGYGFFTPNQISAYALPKVETDSLYAKSVKAEQYGFSKSMSHIKKEISKLYQLFEDNRNYEYEIENYDNSKQTVLLGNTFRTLKNLKDEKDKEVLAKNYPLYEVWSGWFENSGLNERDLFLITLVSNCDRKVWRDFLEKHVFYYKELLPHPNKRGYDWDNAILNILNALKLKYAFKEETDFLIDACTTLYADLPESILEFEYKPGKDQYYYNSDNGNGWQNQGFFDIYLNKINLGDLTKDQENKLWNLYRWRQLNGLERNISYTKPPIHLYATAFEQNLITEGELYEGILEPERISVLTGGTRHYRHFGSEELLVRFPFLVAMIDKIREAFLDVEVKRGDSNTAVTPLVQSFQKIYGINRLVEMLTALGKASLYKGYIYSWSYTELTKQKLFSYLLKRCYPLESDTQKVFNEAVKKAKISEERLIQTAIYAPQWQKFISNYLDWKGLDEGIWWFHAHTKTATYSAVNAELESEMAKFSSIDLQDFKDGAVDKDWFVSAYKKLGKAKWEMLYESAKYVTDGNGHRRARLYADTITGDLKIREVTAKVKDKRDQDYLRVYGLVPLSKASPEKDILARYEYLQQFKKESKEFGSMKQASEALAIRVALENLARNAGYPDPVRLTWAMETKQIQNILSKETEVKLDDVTISLVINKEGKADLVTYKGDKELKSIPPKYKKDKGILELTNYRKTMREQWTRSRKGLEESMIRGDQFLFAEMQNLFEHPIISKHLEKLVFISNEDQIGFYVDGNLVTALGEMISLNEKQTFRIAHCFDLHKHNVWTDYQKYCFDNKLQQPFKQIFRELYVPTPDELKEKSVSRRYAGHQVQPNQTLALLKGRGWKVDYEQGLQKVFHKEGYQVKMYALADWFSPADVESPTLETIEFHSLKDYKNIAFEDVNPRIFSEVMRDIDLVVSVAHVGGVDPEASHSSIEMRAVLLRETLRLFKIKNVEITGNHAIIKGQLAEYSVHLGSAVVHQVPGKYLSILPIHSQHRGRLFLPFADDDPKSAEVMSKVLLFAKDNEIQDPTILSQIDKTYA</sequence>
<protein>
    <recommendedName>
        <fullName evidence="6">DUF4132 domain-containing protein</fullName>
    </recommendedName>
</protein>
<evidence type="ECO:0000259" key="3">
    <source>
        <dbReference type="Pfam" id="PF24879"/>
    </source>
</evidence>
<name>A0A1I1N8Y3_9FLAO</name>
<dbReference type="EMBL" id="FOMH01000003">
    <property type="protein sequence ID" value="SFC94089.1"/>
    <property type="molecule type" value="Genomic_DNA"/>
</dbReference>
<feature type="domain" description="DUF4132" evidence="1">
    <location>
        <begin position="1321"/>
        <end position="1494"/>
    </location>
</feature>
<evidence type="ECO:0008006" key="6">
    <source>
        <dbReference type="Google" id="ProtNLM"/>
    </source>
</evidence>